<organism evidence="2 3">
    <name type="scientific">Cellulophaga algicola (strain DSM 14237 / IC166 / ACAM 630)</name>
    <dbReference type="NCBI Taxonomy" id="688270"/>
    <lineage>
        <taxon>Bacteria</taxon>
        <taxon>Pseudomonadati</taxon>
        <taxon>Bacteroidota</taxon>
        <taxon>Flavobacteriia</taxon>
        <taxon>Flavobacteriales</taxon>
        <taxon>Flavobacteriaceae</taxon>
        <taxon>Cellulophaga</taxon>
    </lineage>
</organism>
<dbReference type="Proteomes" id="UP000008634">
    <property type="component" value="Chromosome"/>
</dbReference>
<dbReference type="KEGG" id="cao:Celal_3555"/>
<dbReference type="AlphaFoldDB" id="E6X8G1"/>
<evidence type="ECO:0000313" key="2">
    <source>
        <dbReference type="EMBL" id="ADV50817.1"/>
    </source>
</evidence>
<proteinExistence type="predicted"/>
<dbReference type="PROSITE" id="PS51257">
    <property type="entry name" value="PROKAR_LIPOPROTEIN"/>
    <property type="match status" value="1"/>
</dbReference>
<dbReference type="InterPro" id="IPR018756">
    <property type="entry name" value="DUF2314"/>
</dbReference>
<evidence type="ECO:0000259" key="1">
    <source>
        <dbReference type="Pfam" id="PF10077"/>
    </source>
</evidence>
<evidence type="ECO:0000313" key="3">
    <source>
        <dbReference type="Proteomes" id="UP000008634"/>
    </source>
</evidence>
<dbReference type="eggNOG" id="COG3779">
    <property type="taxonomic scope" value="Bacteria"/>
</dbReference>
<sequence length="451" mass="50768">MKYLIFIFLSCFILSCSEKKKDKKANMTPTVAIKNSDFHTSYGIYSIEEKDSISTFKIEQLVAKLLPTYKLADSITAPVKENKYTITQFSNPKNEYPAPSMDYLQHSAHNLSEEEMNSLQSPKKAVLINFSGTHENVIADQIQINSIIDSLIHSSTAMVTDYITYETFNSTSWKKDRVASFTAETKDITSQFTIHLYRDGDGDFCRAVTLGMRKFCLPDISIENISCRDSNSYASLINLLGQTLLELPKITKDSTVLLDINNIANDSVKSRLLNSLEENALKKGVLQLKSVEPQEGDDYNTQFQIVFNTKGYSSPQEEQQELISTIFGATDAITFIEHEEDILSASNRAKQKLPEFQKLFNNGLEPGYAILLKAPFKTDEDGQEWMWIEVTKWEGSTISGILQNDPFQIADLKAGAIVSAKQEAIFDYIYYHPDGTSEGNETGEIISKRAQ</sequence>
<keyword evidence="3" id="KW-1185">Reference proteome</keyword>
<accession>E6X8G1</accession>
<dbReference type="HOGENOM" id="CLU_646928_0_0_10"/>
<dbReference type="OrthoDB" id="884440at2"/>
<reference evidence="2 3" key="1">
    <citation type="journal article" date="2010" name="Stand. Genomic Sci.">
        <title>Complete genome sequence of Cellulophaga algicola type strain (IC166).</title>
        <authorList>
            <person name="Abt B."/>
            <person name="Lu M."/>
            <person name="Misra M."/>
            <person name="Han C."/>
            <person name="Nolan M."/>
            <person name="Lucas S."/>
            <person name="Hammon N."/>
            <person name="Deshpande S."/>
            <person name="Cheng J.F."/>
            <person name="Tapia R."/>
            <person name="Goodwin L."/>
            <person name="Pitluck S."/>
            <person name="Liolios K."/>
            <person name="Pagani I."/>
            <person name="Ivanova N."/>
            <person name="Mavromatis K."/>
            <person name="Ovchinikova G."/>
            <person name="Pati A."/>
            <person name="Chen A."/>
            <person name="Palaniappan K."/>
            <person name="Land M."/>
            <person name="Hauser L."/>
            <person name="Chang Y.J."/>
            <person name="Jeffries C.D."/>
            <person name="Detter J.C."/>
            <person name="Brambilla E."/>
            <person name="Rohde M."/>
            <person name="Tindall B.J."/>
            <person name="Goker M."/>
            <person name="Woyke T."/>
            <person name="Bristow J."/>
            <person name="Eisen J.A."/>
            <person name="Markowitz V."/>
            <person name="Hugenholtz P."/>
            <person name="Kyrpides N.C."/>
            <person name="Klenk H.P."/>
            <person name="Lapidus A."/>
        </authorList>
    </citation>
    <scope>NUCLEOTIDE SEQUENCE [LARGE SCALE GENOMIC DNA]</scope>
    <source>
        <strain evidence="3">DSM 14237 / IC166 / ACAM 630</strain>
    </source>
</reference>
<dbReference type="EMBL" id="CP002453">
    <property type="protein sequence ID" value="ADV50817.1"/>
    <property type="molecule type" value="Genomic_DNA"/>
</dbReference>
<dbReference type="Pfam" id="PF10077">
    <property type="entry name" value="DUF2314"/>
    <property type="match status" value="1"/>
</dbReference>
<dbReference type="RefSeq" id="WP_013552268.1">
    <property type="nucleotide sequence ID" value="NC_014934.1"/>
</dbReference>
<feature type="domain" description="DUF2314" evidence="1">
    <location>
        <begin position="344"/>
        <end position="434"/>
    </location>
</feature>
<gene>
    <name evidence="2" type="ordered locus">Celal_3555</name>
</gene>
<protein>
    <recommendedName>
        <fullName evidence="1">DUF2314 domain-containing protein</fullName>
    </recommendedName>
</protein>
<name>E6X8G1_CELAD</name>